<dbReference type="Gene3D" id="1.25.70.10">
    <property type="entry name" value="Transcription termination factor 3, mitochondrial"/>
    <property type="match status" value="1"/>
</dbReference>
<comment type="similarity">
    <text evidence="1">Belongs to the mTERF family.</text>
</comment>
<dbReference type="EMBL" id="JI171104">
    <property type="protein sequence ID" value="ADY44976.1"/>
    <property type="molecule type" value="mRNA"/>
</dbReference>
<evidence type="ECO:0000313" key="3">
    <source>
        <dbReference type="EMBL" id="ADY44976.1"/>
    </source>
</evidence>
<dbReference type="InterPro" id="IPR003690">
    <property type="entry name" value="MTERF"/>
</dbReference>
<name>F1L4C2_ASCSU</name>
<sequence>MLPRRFGQLLGSCRWCYLSSYSEVCSARSALLKEIRRRIVRMSSLPNQLNNMRQMGMDTERGSVPSSNCIDEADGYTSEELVPGPRMLQRIVDDLKKKGRIFVLPLRDEKAMAAIAEPLRSLVHAGVRPEFVIDACVQQPHLLRAFAKKGDRAFGVIETIVDNCAMTFEDAVRMLTTYTDELLSVEAESVQRRLDVVLGCSVTAGHALGKAVRKCPALLFASTPKSMGVIAESLSGFFSRAQISVMVANTPQILLADIEGLESKYEYIYFHMRIEENEFGLCERWVDMSLEEIMMRHAFLLRTGAYTTPDPKRPQFKMENPSLKQILDVPDSNFATEVAGVTLEEWLIFRGLTDKVNRQAGMEKPFERIKPSMRKAFERRRKEASHREAYAFDDFVTD</sequence>
<dbReference type="Pfam" id="PF02536">
    <property type="entry name" value="mTERF"/>
    <property type="match status" value="1"/>
</dbReference>
<dbReference type="InterPro" id="IPR038538">
    <property type="entry name" value="MTERF_sf"/>
</dbReference>
<organism evidence="3">
    <name type="scientific">Ascaris suum</name>
    <name type="common">Pig roundworm</name>
    <name type="synonym">Ascaris lumbricoides</name>
    <dbReference type="NCBI Taxonomy" id="6253"/>
    <lineage>
        <taxon>Eukaryota</taxon>
        <taxon>Metazoa</taxon>
        <taxon>Ecdysozoa</taxon>
        <taxon>Nematoda</taxon>
        <taxon>Chromadorea</taxon>
        <taxon>Rhabditida</taxon>
        <taxon>Spirurina</taxon>
        <taxon>Ascaridomorpha</taxon>
        <taxon>Ascaridoidea</taxon>
        <taxon>Ascarididae</taxon>
        <taxon>Ascaris</taxon>
    </lineage>
</organism>
<evidence type="ECO:0000256" key="2">
    <source>
        <dbReference type="ARBA" id="ARBA00022946"/>
    </source>
</evidence>
<dbReference type="AlphaFoldDB" id="F1L4C2"/>
<proteinExistence type="evidence at transcript level"/>
<dbReference type="GO" id="GO:0003676">
    <property type="term" value="F:nucleic acid binding"/>
    <property type="evidence" value="ECO:0007669"/>
    <property type="project" value="InterPro"/>
</dbReference>
<reference evidence="3" key="1">
    <citation type="journal article" date="2011" name="Genome Res.">
        <title>Deep small RNA sequencing from the nematode Ascaris reveals conservation, functional diversification, and novel developmental profiles.</title>
        <authorList>
            <person name="Wang J."/>
            <person name="Czech B."/>
            <person name="Crunk A."/>
            <person name="Wallace A."/>
            <person name="Mitreva M."/>
            <person name="Hannon G.J."/>
            <person name="Davis R.E."/>
        </authorList>
    </citation>
    <scope>NUCLEOTIDE SEQUENCE</scope>
</reference>
<accession>F1L4C2</accession>
<evidence type="ECO:0000256" key="1">
    <source>
        <dbReference type="ARBA" id="ARBA00007692"/>
    </source>
</evidence>
<keyword evidence="2" id="KW-0809">Transit peptide</keyword>
<protein>
    <submittedName>
        <fullName evidence="3">mTERF domain-containing protein 2</fullName>
    </submittedName>
</protein>